<dbReference type="PROSITE" id="PS50005">
    <property type="entry name" value="TPR"/>
    <property type="match status" value="1"/>
</dbReference>
<dbReference type="SUPFAM" id="SSF53474">
    <property type="entry name" value="alpha/beta-Hydrolases"/>
    <property type="match status" value="1"/>
</dbReference>
<feature type="repeat" description="TPR" evidence="1">
    <location>
        <begin position="324"/>
        <end position="357"/>
    </location>
</feature>
<dbReference type="EMBL" id="JAABOQ010000004">
    <property type="protein sequence ID" value="NER17611.1"/>
    <property type="molecule type" value="Genomic_DNA"/>
</dbReference>
<organism evidence="2 3">
    <name type="scientific">Spongiivirga citrea</name>
    <dbReference type="NCBI Taxonomy" id="1481457"/>
    <lineage>
        <taxon>Bacteria</taxon>
        <taxon>Pseudomonadati</taxon>
        <taxon>Bacteroidota</taxon>
        <taxon>Flavobacteriia</taxon>
        <taxon>Flavobacteriales</taxon>
        <taxon>Flavobacteriaceae</taxon>
        <taxon>Spongiivirga</taxon>
    </lineage>
</organism>
<dbReference type="PANTHER" id="PTHR48098">
    <property type="entry name" value="ENTEROCHELIN ESTERASE-RELATED"/>
    <property type="match status" value="1"/>
</dbReference>
<keyword evidence="3" id="KW-1185">Reference proteome</keyword>
<gene>
    <name evidence="2" type="ORF">GWK10_10340</name>
</gene>
<dbReference type="PANTHER" id="PTHR48098:SF6">
    <property type="entry name" value="FERRI-BACILLIBACTIN ESTERASE BESA"/>
    <property type="match status" value="1"/>
</dbReference>
<protein>
    <submittedName>
        <fullName evidence="2">Esterase</fullName>
    </submittedName>
</protein>
<evidence type="ECO:0000313" key="2">
    <source>
        <dbReference type="EMBL" id="NER17611.1"/>
    </source>
</evidence>
<dbReference type="InterPro" id="IPR050583">
    <property type="entry name" value="Mycobacterial_A85_antigen"/>
</dbReference>
<name>A0A6M0CIA8_9FLAO</name>
<sequence length="375" mass="43765">MKLLFAFITCSFLITICPAQENNSQISIGVNHIIKSSNLNEERVIQVHTPDGYSESEQKYPVLYILDGQQYFLSGVGVQKALRKPRAIPKMIIVGINDNESSRWTWFGDEKEKFSSFLIDEVIPFINSSYRTNEEHIIFGWEGAAYYASELILKHPEAFNGVILSNGGYASKEIIKDFSKTKATYLYMANSKKDIYNISYTAEFHEILKEHGPQNLVWKYDLYNDEIHESLAHLALYKGLKFYYHNYNSLVFESIQQYIDLGGMDYLNTYFKERAKRFGGNEAIDNSTKNGLIWLAWNKDNFKYFNLFMTEFKDVLTTKRYASAYWQNRFGQFYLKHKDYQNAINHFNAGLTKYPNSRFEKQMKEGLSDAKSRKD</sequence>
<evidence type="ECO:0000313" key="3">
    <source>
        <dbReference type="Proteomes" id="UP000474296"/>
    </source>
</evidence>
<dbReference type="InterPro" id="IPR029058">
    <property type="entry name" value="AB_hydrolase_fold"/>
</dbReference>
<dbReference type="InterPro" id="IPR019734">
    <property type="entry name" value="TPR_rpt"/>
</dbReference>
<dbReference type="RefSeq" id="WP_164032288.1">
    <property type="nucleotide sequence ID" value="NZ_JAABOQ010000004.1"/>
</dbReference>
<dbReference type="AlphaFoldDB" id="A0A6M0CIA8"/>
<dbReference type="Gene3D" id="3.40.50.1820">
    <property type="entry name" value="alpha/beta hydrolase"/>
    <property type="match status" value="1"/>
</dbReference>
<comment type="caution">
    <text evidence="2">The sequence shown here is derived from an EMBL/GenBank/DDBJ whole genome shotgun (WGS) entry which is preliminary data.</text>
</comment>
<evidence type="ECO:0000256" key="1">
    <source>
        <dbReference type="PROSITE-ProRule" id="PRU00339"/>
    </source>
</evidence>
<keyword evidence="1" id="KW-0802">TPR repeat</keyword>
<proteinExistence type="predicted"/>
<accession>A0A6M0CIA8</accession>
<dbReference type="Pfam" id="PF00756">
    <property type="entry name" value="Esterase"/>
    <property type="match status" value="1"/>
</dbReference>
<dbReference type="Proteomes" id="UP000474296">
    <property type="component" value="Unassembled WGS sequence"/>
</dbReference>
<reference evidence="2 3" key="1">
    <citation type="submission" date="2020-01" db="EMBL/GenBank/DDBJ databases">
        <title>Spongiivirga citrea KCTC 32990T.</title>
        <authorList>
            <person name="Wang G."/>
        </authorList>
    </citation>
    <scope>NUCLEOTIDE SEQUENCE [LARGE SCALE GENOMIC DNA]</scope>
    <source>
        <strain evidence="2 3">KCTC 32990</strain>
    </source>
</reference>
<dbReference type="InterPro" id="IPR000801">
    <property type="entry name" value="Esterase-like"/>
</dbReference>